<proteinExistence type="predicted"/>
<name>A0AAV0BB57_PHAPC</name>
<feature type="signal peptide" evidence="1">
    <location>
        <begin position="1"/>
        <end position="25"/>
    </location>
</feature>
<evidence type="ECO:0000313" key="2">
    <source>
        <dbReference type="EMBL" id="CAH7683031.1"/>
    </source>
</evidence>
<gene>
    <name evidence="2" type="ORF">PPACK8108_LOCUS16270</name>
</gene>
<protein>
    <submittedName>
        <fullName evidence="2">Uncharacterized protein</fullName>
    </submittedName>
</protein>
<keyword evidence="3" id="KW-1185">Reference proteome</keyword>
<dbReference type="Proteomes" id="UP001153365">
    <property type="component" value="Unassembled WGS sequence"/>
</dbReference>
<dbReference type="AlphaFoldDB" id="A0AAV0BB57"/>
<accession>A0AAV0BB57</accession>
<keyword evidence="1" id="KW-0732">Signal</keyword>
<organism evidence="2 3">
    <name type="scientific">Phakopsora pachyrhizi</name>
    <name type="common">Asian soybean rust disease fungus</name>
    <dbReference type="NCBI Taxonomy" id="170000"/>
    <lineage>
        <taxon>Eukaryota</taxon>
        <taxon>Fungi</taxon>
        <taxon>Dikarya</taxon>
        <taxon>Basidiomycota</taxon>
        <taxon>Pucciniomycotina</taxon>
        <taxon>Pucciniomycetes</taxon>
        <taxon>Pucciniales</taxon>
        <taxon>Phakopsoraceae</taxon>
        <taxon>Phakopsora</taxon>
    </lineage>
</organism>
<feature type="chain" id="PRO_5043381600" evidence="1">
    <location>
        <begin position="26"/>
        <end position="592"/>
    </location>
</feature>
<evidence type="ECO:0000256" key="1">
    <source>
        <dbReference type="SAM" id="SignalP"/>
    </source>
</evidence>
<comment type="caution">
    <text evidence="2">The sequence shown here is derived from an EMBL/GenBank/DDBJ whole genome shotgun (WGS) entry which is preliminary data.</text>
</comment>
<dbReference type="EMBL" id="CALTRL010004404">
    <property type="protein sequence ID" value="CAH7683031.1"/>
    <property type="molecule type" value="Genomic_DNA"/>
</dbReference>
<reference evidence="2" key="1">
    <citation type="submission" date="2022-06" db="EMBL/GenBank/DDBJ databases">
        <authorList>
            <consortium name="SYNGENTA / RWTH Aachen University"/>
        </authorList>
    </citation>
    <scope>NUCLEOTIDE SEQUENCE</scope>
</reference>
<sequence length="592" mass="68801">MLTLQLSSVICLGLHLMSWGRGVQGAFHIKSLGEKREYFSHDLVDFFKPIAEEHANLETEDISVPHKWDNPFNPPEPVIQIENHQQIQHDGNVLAHSVYMSHKDLFNHPSNFHDMHKYYPENSLNAAPVEVFSFFGPNNQKENYPHEGPSKYQTSSSNTIVQPMIDRGLRFNLAPYFDGFQYPDISLVPQIHQNSNILRTELTLGNSAFHFIQKDSLKIPQISKMINRELDETNNLGHEVLNLNSLSTIQISGPINADNKIGQLSNSIDNESSSLINSKKRKRKVTKLELKAIESFEERLDLIRVLREDFSLGPKAPSQNNEIHDSKNFRFSVGQIQDPEKGAKYQRFINKKVLSFLHEHDLKEDQQPDFSISVKVKEQFTRSEISSFDNRYRSTIIESAFRIQWNGFETLKKYISNYAPNSINHKEVKLHKGTLSHIKNISIVGITFMKIIAKKYPKGSISEEFEDDQRLIVYNNLFWDFCFKNREDIRIGLRDFFKSIRGNSSEKDIDRFVSAELSRKRNKPEAVFSIIKTIITTKIDRKQLLLLSWYFAFLRAMVYYPELFFQSSLEGNQLKTFIENGIMYFIQKYDKI</sequence>
<evidence type="ECO:0000313" key="3">
    <source>
        <dbReference type="Proteomes" id="UP001153365"/>
    </source>
</evidence>